<feature type="transmembrane region" description="Helical" evidence="1">
    <location>
        <begin position="106"/>
        <end position="123"/>
    </location>
</feature>
<accession>A0ABW9YGE3</accession>
<evidence type="ECO:0000256" key="1">
    <source>
        <dbReference type="SAM" id="Phobius"/>
    </source>
</evidence>
<evidence type="ECO:0000313" key="3">
    <source>
        <dbReference type="Proteomes" id="UP000738517"/>
    </source>
</evidence>
<evidence type="ECO:0008006" key="4">
    <source>
        <dbReference type="Google" id="ProtNLM"/>
    </source>
</evidence>
<evidence type="ECO:0000313" key="2">
    <source>
        <dbReference type="EMBL" id="NBI52510.1"/>
    </source>
</evidence>
<gene>
    <name evidence="2" type="ORF">EIZ48_07980</name>
</gene>
<name>A0ABW9YGE3_9GAMM</name>
<keyword evidence="1" id="KW-0812">Transmembrane</keyword>
<dbReference type="PANTHER" id="PTHR28008:SF1">
    <property type="entry name" value="DOMAIN PROTEIN, PUTATIVE (AFU_ORTHOLOGUE AFUA_3G10980)-RELATED"/>
    <property type="match status" value="1"/>
</dbReference>
<organism evidence="2 3">
    <name type="scientific">Photobacterium alginatilyticum</name>
    <dbReference type="NCBI Taxonomy" id="1775171"/>
    <lineage>
        <taxon>Bacteria</taxon>
        <taxon>Pseudomonadati</taxon>
        <taxon>Pseudomonadota</taxon>
        <taxon>Gammaproteobacteria</taxon>
        <taxon>Vibrionales</taxon>
        <taxon>Vibrionaceae</taxon>
        <taxon>Photobacterium</taxon>
    </lineage>
</organism>
<protein>
    <recommendedName>
        <fullName evidence="4">VanZ-like domain-containing protein</fullName>
    </recommendedName>
</protein>
<keyword evidence="3" id="KW-1185">Reference proteome</keyword>
<sequence length="132" mass="15110">MIVKRIPFLWLTLVCYSLFITYVSLMSGHGEGDFTELKQYKIPHLDKLLHVAAYWLYALLALLASRDIHRRWLVGCLLLLLIFHGTVLEYLQITLTVGREASLPDIVANSTGIVLGYVTMLIYQHFQAHQHG</sequence>
<dbReference type="RefSeq" id="WP_160649927.1">
    <property type="nucleotide sequence ID" value="NZ_RSEJ01000006.1"/>
</dbReference>
<dbReference type="NCBIfam" id="NF037970">
    <property type="entry name" value="vanZ_1"/>
    <property type="match status" value="1"/>
</dbReference>
<keyword evidence="1" id="KW-1133">Transmembrane helix</keyword>
<feature type="transmembrane region" description="Helical" evidence="1">
    <location>
        <begin position="7"/>
        <end position="28"/>
    </location>
</feature>
<dbReference type="PANTHER" id="PTHR28008">
    <property type="entry name" value="DOMAIN PROTEIN, PUTATIVE (AFU_ORTHOLOGUE AFUA_3G10980)-RELATED"/>
    <property type="match status" value="1"/>
</dbReference>
<comment type="caution">
    <text evidence="2">The sequence shown here is derived from an EMBL/GenBank/DDBJ whole genome shotgun (WGS) entry which is preliminary data.</text>
</comment>
<feature type="transmembrane region" description="Helical" evidence="1">
    <location>
        <begin position="48"/>
        <end position="65"/>
    </location>
</feature>
<feature type="transmembrane region" description="Helical" evidence="1">
    <location>
        <begin position="72"/>
        <end position="94"/>
    </location>
</feature>
<dbReference type="Proteomes" id="UP000738517">
    <property type="component" value="Unassembled WGS sequence"/>
</dbReference>
<reference evidence="2 3" key="1">
    <citation type="journal article" date="2017" name="Int. J. Syst. Evol. Microbiol.">
        <title>Photobacterium alginatilyticum sp. nov., a marine bacterium isolated from bottom seawater.</title>
        <authorList>
            <person name="Wang X."/>
            <person name="Wang Y."/>
            <person name="Yang X."/>
            <person name="Sun H."/>
            <person name="Li B."/>
            <person name="Zhang X.H."/>
        </authorList>
    </citation>
    <scope>NUCLEOTIDE SEQUENCE [LARGE SCALE GENOMIC DNA]</scope>
    <source>
        <strain evidence="2 3">P03D4</strain>
    </source>
</reference>
<proteinExistence type="predicted"/>
<keyword evidence="1" id="KW-0472">Membrane</keyword>
<dbReference type="EMBL" id="RSEJ01000006">
    <property type="protein sequence ID" value="NBI52510.1"/>
    <property type="molecule type" value="Genomic_DNA"/>
</dbReference>